<protein>
    <submittedName>
        <fullName evidence="2">CYFA0S07e02124g1_1</fullName>
    </submittedName>
</protein>
<dbReference type="EMBL" id="LK052892">
    <property type="protein sequence ID" value="CDR41438.1"/>
    <property type="molecule type" value="Genomic_DNA"/>
</dbReference>
<dbReference type="Pfam" id="PF08513">
    <property type="entry name" value="LisH"/>
    <property type="match status" value="1"/>
</dbReference>
<dbReference type="InterPro" id="IPR006594">
    <property type="entry name" value="LisH"/>
</dbReference>
<dbReference type="PROSITE" id="PS50896">
    <property type="entry name" value="LISH"/>
    <property type="match status" value="1"/>
</dbReference>
<dbReference type="InterPro" id="IPR024964">
    <property type="entry name" value="CTLH/CRA"/>
</dbReference>
<dbReference type="Pfam" id="PF10607">
    <property type="entry name" value="CTLH"/>
    <property type="match status" value="1"/>
</dbReference>
<dbReference type="SMART" id="SM00668">
    <property type="entry name" value="CTLH"/>
    <property type="match status" value="1"/>
</dbReference>
<dbReference type="SMART" id="SM00757">
    <property type="entry name" value="CRA"/>
    <property type="match status" value="1"/>
</dbReference>
<proteinExistence type="predicted"/>
<evidence type="ECO:0000259" key="1">
    <source>
        <dbReference type="PROSITE" id="PS50897"/>
    </source>
</evidence>
<dbReference type="InterPro" id="IPR013144">
    <property type="entry name" value="CRA_dom"/>
</dbReference>
<name>A0A061AUX8_CYBFA</name>
<reference evidence="2" key="1">
    <citation type="journal article" date="2014" name="Genome Announc.">
        <title>Genome sequence of the yeast Cyberlindnera fabianii (Hansenula fabianii).</title>
        <authorList>
            <person name="Freel K.C."/>
            <person name="Sarilar V."/>
            <person name="Neuveglise C."/>
            <person name="Devillers H."/>
            <person name="Friedrich A."/>
            <person name="Schacherer J."/>
        </authorList>
    </citation>
    <scope>NUCLEOTIDE SEQUENCE</scope>
    <source>
        <strain evidence="2">YJS4271</strain>
    </source>
</reference>
<dbReference type="SMART" id="SM00667">
    <property type="entry name" value="LisH"/>
    <property type="match status" value="1"/>
</dbReference>
<dbReference type="PhylomeDB" id="A0A061AUX8"/>
<dbReference type="InterPro" id="IPR006595">
    <property type="entry name" value="CTLH_C"/>
</dbReference>
<accession>A0A061AUX8</accession>
<dbReference type="VEuPathDB" id="FungiDB:BON22_3686"/>
<dbReference type="OrthoDB" id="3980019at2759"/>
<dbReference type="AlphaFoldDB" id="A0A061AUX8"/>
<dbReference type="PROSITE" id="PS50897">
    <property type="entry name" value="CTLH"/>
    <property type="match status" value="1"/>
</dbReference>
<evidence type="ECO:0000313" key="2">
    <source>
        <dbReference type="EMBL" id="CDR41438.1"/>
    </source>
</evidence>
<organism evidence="2">
    <name type="scientific">Cyberlindnera fabianii</name>
    <name type="common">Yeast</name>
    <name type="synonym">Hansenula fabianii</name>
    <dbReference type="NCBI Taxonomy" id="36022"/>
    <lineage>
        <taxon>Eukaryota</taxon>
        <taxon>Fungi</taxon>
        <taxon>Dikarya</taxon>
        <taxon>Ascomycota</taxon>
        <taxon>Saccharomycotina</taxon>
        <taxon>Saccharomycetes</taxon>
        <taxon>Phaffomycetales</taxon>
        <taxon>Phaffomycetaceae</taxon>
        <taxon>Cyberlindnera</taxon>
    </lineage>
</organism>
<dbReference type="PANTHER" id="PTHR12864">
    <property type="entry name" value="RAN BINDING PROTEIN 9-RELATED"/>
    <property type="match status" value="1"/>
</dbReference>
<feature type="domain" description="CTLH" evidence="1">
    <location>
        <begin position="67"/>
        <end position="124"/>
    </location>
</feature>
<dbReference type="InterPro" id="IPR050618">
    <property type="entry name" value="Ubq-SigPath_Reg"/>
</dbReference>
<gene>
    <name evidence="2" type="ORF">CYFA0S_07e02124g</name>
</gene>
<sequence length="272" mass="31733">MTSTKDTYHSLLQSTTNLDKSTLLNRLVLNFLIHEGYEQTAYKLAKELGINPNGSEEDDEYLIGWRSMSIRRQIKDMLLKGEIGDAIDTLNLLYPELLEQNNLLYFKLLLLNLIEMIRNHEEQGDGDDKEQFIMKIVSFAQDKLTNKAIKNIKFMEELELTMTLLIYSNKKEMLPPKLNQLFEIKLRRDIASLVNKCILQKEATVLLEEYNGTLQNHETHGDDDEDDDGLLLTNQIMDSKLNKLMRLWVWLENKTHVEHSMTDIPLFKLDET</sequence>